<dbReference type="PANTHER" id="PTHR48100">
    <property type="entry name" value="BROAD-SPECIFICITY PHOSPHATASE YOR283W-RELATED"/>
    <property type="match status" value="1"/>
</dbReference>
<evidence type="ECO:0000313" key="4">
    <source>
        <dbReference type="Proteomes" id="UP000190744"/>
    </source>
</evidence>
<dbReference type="EMBL" id="LJBN01000123">
    <property type="protein sequence ID" value="OOQ87659.1"/>
    <property type="molecule type" value="Genomic_DNA"/>
</dbReference>
<dbReference type="AlphaFoldDB" id="A0A1S9RQ49"/>
<gene>
    <name evidence="3" type="ORF">PEBR_15999</name>
</gene>
<feature type="binding site" evidence="2">
    <location>
        <begin position="19"/>
        <end position="20"/>
    </location>
    <ligand>
        <name>substrate</name>
    </ligand>
</feature>
<feature type="active site" description="Proton donor/acceptor" evidence="1">
    <location>
        <position position="86"/>
    </location>
</feature>
<sequence>MRLFLIRHAECEHNVGKATGNSDNLTGVGKDQALRLARYFRDRPVSFTRVLSSDLDRATDTARVICQYQLGSGPALETFQTAKLREQCFGCGRSSREVTQIESMASMRARINGFLQDHILPEMANHVTGGDAVIAVVGHGVILQVLWACLTEIFGSHSFHLARNAEAPAVDYTHPLWSNTGIMEVDIRPGGPPPEMLLRNMIHPNVEPPWLMRSKLPFPPDGSAPLIGWSVTIITVDSTAHLDGDALAQTVPPVVPQSGQQPMDQFYRLTGTV</sequence>
<dbReference type="Proteomes" id="UP000190744">
    <property type="component" value="Unassembled WGS sequence"/>
</dbReference>
<dbReference type="InterPro" id="IPR029033">
    <property type="entry name" value="His_PPase_superfam"/>
</dbReference>
<reference evidence="4" key="1">
    <citation type="submission" date="2015-09" db="EMBL/GenBank/DDBJ databases">
        <authorList>
            <person name="Fill T.P."/>
            <person name="Baretta J.F."/>
            <person name="de Almeida L.G."/>
            <person name="Rocha M."/>
            <person name="de Souza D.H."/>
            <person name="Malavazi I."/>
            <person name="Cerdeira L.T."/>
            <person name="Hong H."/>
            <person name="Samborskyy M."/>
            <person name="de Vasconcelos A.T."/>
            <person name="Leadlay P."/>
            <person name="Rodrigues-Filho E."/>
        </authorList>
    </citation>
    <scope>NUCLEOTIDE SEQUENCE [LARGE SCALE GENOMIC DNA]</scope>
    <source>
        <strain evidence="4">LaBioMMi 136</strain>
    </source>
</reference>
<dbReference type="InterPro" id="IPR013078">
    <property type="entry name" value="His_Pase_superF_clade-1"/>
</dbReference>
<dbReference type="GO" id="GO:0005829">
    <property type="term" value="C:cytosol"/>
    <property type="evidence" value="ECO:0007669"/>
    <property type="project" value="TreeGrafter"/>
</dbReference>
<feature type="binding site" evidence="2">
    <location>
        <position position="57"/>
    </location>
    <ligand>
        <name>substrate</name>
    </ligand>
</feature>
<dbReference type="PANTHER" id="PTHR48100:SF44">
    <property type="entry name" value="PHOSPHATASE C1620.13-RELATED"/>
    <property type="match status" value="1"/>
</dbReference>
<evidence type="ECO:0000256" key="1">
    <source>
        <dbReference type="PIRSR" id="PIRSR613078-1"/>
    </source>
</evidence>
<dbReference type="Pfam" id="PF00300">
    <property type="entry name" value="His_Phos_1"/>
    <property type="match status" value="1"/>
</dbReference>
<feature type="binding site" evidence="2">
    <location>
        <begin position="7"/>
        <end position="14"/>
    </location>
    <ligand>
        <name>substrate</name>
    </ligand>
</feature>
<comment type="caution">
    <text evidence="3">The sequence shown here is derived from an EMBL/GenBank/DDBJ whole genome shotgun (WGS) entry which is preliminary data.</text>
</comment>
<dbReference type="Gene3D" id="3.40.50.1240">
    <property type="entry name" value="Phosphoglycerate mutase-like"/>
    <property type="match status" value="1"/>
</dbReference>
<dbReference type="SMART" id="SM00855">
    <property type="entry name" value="PGAM"/>
    <property type="match status" value="1"/>
</dbReference>
<proteinExistence type="predicted"/>
<dbReference type="SUPFAM" id="SSF53254">
    <property type="entry name" value="Phosphoglycerate mutase-like"/>
    <property type="match status" value="1"/>
</dbReference>
<evidence type="ECO:0000313" key="3">
    <source>
        <dbReference type="EMBL" id="OOQ87659.1"/>
    </source>
</evidence>
<organism evidence="3 4">
    <name type="scientific">Penicillium brasilianum</name>
    <dbReference type="NCBI Taxonomy" id="104259"/>
    <lineage>
        <taxon>Eukaryota</taxon>
        <taxon>Fungi</taxon>
        <taxon>Dikarya</taxon>
        <taxon>Ascomycota</taxon>
        <taxon>Pezizomycotina</taxon>
        <taxon>Eurotiomycetes</taxon>
        <taxon>Eurotiomycetidae</taxon>
        <taxon>Eurotiales</taxon>
        <taxon>Aspergillaceae</taxon>
        <taxon>Penicillium</taxon>
    </lineage>
</organism>
<feature type="active site" description="Tele-phosphohistidine intermediate" evidence="1">
    <location>
        <position position="8"/>
    </location>
</feature>
<evidence type="ECO:0000256" key="2">
    <source>
        <dbReference type="PIRSR" id="PIRSR613078-2"/>
    </source>
</evidence>
<dbReference type="CDD" id="cd07067">
    <property type="entry name" value="HP_PGM_like"/>
    <property type="match status" value="1"/>
</dbReference>
<evidence type="ECO:0008006" key="5">
    <source>
        <dbReference type="Google" id="ProtNLM"/>
    </source>
</evidence>
<dbReference type="GO" id="GO:0016791">
    <property type="term" value="F:phosphatase activity"/>
    <property type="evidence" value="ECO:0007669"/>
    <property type="project" value="TreeGrafter"/>
</dbReference>
<protein>
    <recommendedName>
        <fullName evidence="5">Phosphoglycerate mutase family protein</fullName>
    </recommendedName>
</protein>
<dbReference type="InterPro" id="IPR050275">
    <property type="entry name" value="PGM_Phosphatase"/>
</dbReference>
<accession>A0A1S9RQ49</accession>
<name>A0A1S9RQ49_PENBI</name>